<evidence type="ECO:0000313" key="6">
    <source>
        <dbReference type="EMBL" id="EGF93296.1"/>
    </source>
</evidence>
<dbReference type="AlphaFoldDB" id="F4QKB8"/>
<organism evidence="6 7">
    <name type="scientific">Asticcacaulis biprosthecium C19</name>
    <dbReference type="NCBI Taxonomy" id="715226"/>
    <lineage>
        <taxon>Bacteria</taxon>
        <taxon>Pseudomonadati</taxon>
        <taxon>Pseudomonadota</taxon>
        <taxon>Alphaproteobacteria</taxon>
        <taxon>Caulobacterales</taxon>
        <taxon>Caulobacteraceae</taxon>
        <taxon>Asticcacaulis</taxon>
    </lineage>
</organism>
<dbReference type="eggNOG" id="COG2207">
    <property type="taxonomic scope" value="Bacteria"/>
</dbReference>
<dbReference type="PROSITE" id="PS01124">
    <property type="entry name" value="HTH_ARAC_FAMILY_2"/>
    <property type="match status" value="1"/>
</dbReference>
<keyword evidence="2" id="KW-0238">DNA-binding</keyword>
<evidence type="ECO:0000256" key="1">
    <source>
        <dbReference type="ARBA" id="ARBA00023015"/>
    </source>
</evidence>
<evidence type="ECO:0000259" key="5">
    <source>
        <dbReference type="PROSITE" id="PS01124"/>
    </source>
</evidence>
<gene>
    <name evidence="6" type="ORF">ABI_17360</name>
</gene>
<dbReference type="SMART" id="SM00342">
    <property type="entry name" value="HTH_ARAC"/>
    <property type="match status" value="1"/>
</dbReference>
<dbReference type="RefSeq" id="WP_006272492.1">
    <property type="nucleotide sequence ID" value="NZ_GL883077.1"/>
</dbReference>
<feature type="transmembrane region" description="Helical" evidence="4">
    <location>
        <begin position="176"/>
        <end position="195"/>
    </location>
</feature>
<feature type="domain" description="HTH araC/xylS-type" evidence="5">
    <location>
        <begin position="220"/>
        <end position="325"/>
    </location>
</feature>
<keyword evidence="1" id="KW-0805">Transcription regulation</keyword>
<dbReference type="EMBL" id="GL883077">
    <property type="protein sequence ID" value="EGF93296.1"/>
    <property type="molecule type" value="Genomic_DNA"/>
</dbReference>
<name>F4QKB8_9CAUL</name>
<dbReference type="GO" id="GO:0043565">
    <property type="term" value="F:sequence-specific DNA binding"/>
    <property type="evidence" value="ECO:0007669"/>
    <property type="project" value="InterPro"/>
</dbReference>
<feature type="transmembrane region" description="Helical" evidence="4">
    <location>
        <begin position="78"/>
        <end position="99"/>
    </location>
</feature>
<dbReference type="Proteomes" id="UP000006512">
    <property type="component" value="Unassembled WGS sequence"/>
</dbReference>
<dbReference type="Pfam" id="PF12833">
    <property type="entry name" value="HTH_18"/>
    <property type="match status" value="1"/>
</dbReference>
<reference evidence="7" key="1">
    <citation type="submission" date="2011-03" db="EMBL/GenBank/DDBJ databases">
        <title>Draft genome sequence of Brevundimonas diminuta.</title>
        <authorList>
            <person name="Brown P.J.B."/>
            <person name="Buechlein A."/>
            <person name="Hemmerich C."/>
            <person name="Brun Y.V."/>
        </authorList>
    </citation>
    <scope>NUCLEOTIDE SEQUENCE [LARGE SCALE GENOMIC DNA]</scope>
    <source>
        <strain evidence="7">C19</strain>
    </source>
</reference>
<dbReference type="HOGENOM" id="CLU_062011_0_0_5"/>
<dbReference type="InterPro" id="IPR018060">
    <property type="entry name" value="HTH_AraC"/>
</dbReference>
<dbReference type="Gene3D" id="1.10.10.60">
    <property type="entry name" value="Homeodomain-like"/>
    <property type="match status" value="1"/>
</dbReference>
<keyword evidence="7" id="KW-1185">Reference proteome</keyword>
<dbReference type="PROSITE" id="PS00041">
    <property type="entry name" value="HTH_ARAC_FAMILY_1"/>
    <property type="match status" value="1"/>
</dbReference>
<sequence>MNTTLFWPALQAVRRRRPRDIHLYFALFAGSIVLFCLRSLMGGAGGMAVDFVAIAGCATCGWSWLLTRALFRREAPDALPWPLCLVLTMIVLTAVLRWSPVGPVQQMGGNVMELIGSTALLLALVEPLLGLRRGMAPEERRFRLMFSAAYATIMGIGVIWISGAPQGTWAAQWSDQVKVACALVGLFGAGLAVWYRGRNPLSDGARPRRVATEGDRVLGERVLRLMTEDRLYAEPSLKVADLARRMGEAEYRVTQCITGALGFANFNQMVNQFRIEQAQQMLSDPGYDHLPVLTIALDCGFGSIGPFNRAFKAQFEVTPTAFRSGRKL</sequence>
<dbReference type="STRING" id="715226.ABI_17360"/>
<keyword evidence="4" id="KW-0812">Transmembrane</keyword>
<proteinExistence type="predicted"/>
<keyword evidence="4" id="KW-1133">Transmembrane helix</keyword>
<dbReference type="GO" id="GO:0003700">
    <property type="term" value="F:DNA-binding transcription factor activity"/>
    <property type="evidence" value="ECO:0007669"/>
    <property type="project" value="InterPro"/>
</dbReference>
<feature type="transmembrane region" description="Helical" evidence="4">
    <location>
        <begin position="21"/>
        <end position="41"/>
    </location>
</feature>
<evidence type="ECO:0000256" key="4">
    <source>
        <dbReference type="SAM" id="Phobius"/>
    </source>
</evidence>
<accession>F4QKB8</accession>
<dbReference type="PANTHER" id="PTHR43280">
    <property type="entry name" value="ARAC-FAMILY TRANSCRIPTIONAL REGULATOR"/>
    <property type="match status" value="1"/>
</dbReference>
<keyword evidence="3" id="KW-0804">Transcription</keyword>
<dbReference type="InterPro" id="IPR009057">
    <property type="entry name" value="Homeodomain-like_sf"/>
</dbReference>
<dbReference type="SUPFAM" id="SSF46689">
    <property type="entry name" value="Homeodomain-like"/>
    <property type="match status" value="1"/>
</dbReference>
<evidence type="ECO:0000256" key="2">
    <source>
        <dbReference type="ARBA" id="ARBA00023125"/>
    </source>
</evidence>
<evidence type="ECO:0000256" key="3">
    <source>
        <dbReference type="ARBA" id="ARBA00023163"/>
    </source>
</evidence>
<keyword evidence="4" id="KW-0472">Membrane</keyword>
<protein>
    <submittedName>
        <fullName evidence="6">Bacterial regulatory helix-turn-helix protein, AraC family protein</fullName>
    </submittedName>
</protein>
<feature type="transmembrane region" description="Helical" evidence="4">
    <location>
        <begin position="111"/>
        <end position="131"/>
    </location>
</feature>
<evidence type="ECO:0000313" key="7">
    <source>
        <dbReference type="Proteomes" id="UP000006512"/>
    </source>
</evidence>
<dbReference type="InterPro" id="IPR018062">
    <property type="entry name" value="HTH_AraC-typ_CS"/>
</dbReference>
<feature type="transmembrane region" description="Helical" evidence="4">
    <location>
        <begin position="143"/>
        <end position="164"/>
    </location>
</feature>
<dbReference type="PANTHER" id="PTHR43280:SF29">
    <property type="entry name" value="ARAC-FAMILY TRANSCRIPTIONAL REGULATOR"/>
    <property type="match status" value="1"/>
</dbReference>
<feature type="transmembrane region" description="Helical" evidence="4">
    <location>
        <begin position="47"/>
        <end position="66"/>
    </location>
</feature>